<name>A0A6G9QNE6_9GAMM</name>
<gene>
    <name evidence="1" type="ORF">HBH39_14735</name>
</gene>
<reference evidence="1 2" key="1">
    <citation type="submission" date="2020-03" db="EMBL/GenBank/DDBJ databases">
        <title>Complete genome sequence of Shewanella sp.</title>
        <authorList>
            <person name="Kim Y.-S."/>
            <person name="Kim S.-J."/>
            <person name="Jung H.-K."/>
            <person name="Kim K.-H."/>
        </authorList>
    </citation>
    <scope>NUCLEOTIDE SEQUENCE [LARGE SCALE GENOMIC DNA]</scope>
    <source>
        <strain evidence="1 2">PN3F2</strain>
    </source>
</reference>
<dbReference type="KEGG" id="saes:HBH39_14735"/>
<dbReference type="AlphaFoldDB" id="A0A6G9QNE6"/>
<protein>
    <submittedName>
        <fullName evidence="1">Uncharacterized protein</fullName>
    </submittedName>
</protein>
<dbReference type="EMBL" id="CP050313">
    <property type="protein sequence ID" value="QIR15585.1"/>
    <property type="molecule type" value="Genomic_DNA"/>
</dbReference>
<sequence>MLWHQKVITKNDIIIDDLLQLRHQVPQRNKNWQETDLQGDASNNIAI</sequence>
<organism evidence="1 2">
    <name type="scientific">Shewanella aestuarii</name>
    <dbReference type="NCBI Taxonomy" id="1028752"/>
    <lineage>
        <taxon>Bacteria</taxon>
        <taxon>Pseudomonadati</taxon>
        <taxon>Pseudomonadota</taxon>
        <taxon>Gammaproteobacteria</taxon>
        <taxon>Alteromonadales</taxon>
        <taxon>Shewanellaceae</taxon>
        <taxon>Shewanella</taxon>
    </lineage>
</organism>
<evidence type="ECO:0000313" key="2">
    <source>
        <dbReference type="Proteomes" id="UP000502608"/>
    </source>
</evidence>
<keyword evidence="2" id="KW-1185">Reference proteome</keyword>
<evidence type="ECO:0000313" key="1">
    <source>
        <dbReference type="EMBL" id="QIR15585.1"/>
    </source>
</evidence>
<proteinExistence type="predicted"/>
<dbReference type="Proteomes" id="UP000502608">
    <property type="component" value="Chromosome"/>
</dbReference>
<accession>A0A6G9QNE6</accession>
<dbReference type="RefSeq" id="WP_167679441.1">
    <property type="nucleotide sequence ID" value="NZ_CP050313.1"/>
</dbReference>